<feature type="domain" description="ABC transporter" evidence="5">
    <location>
        <begin position="24"/>
        <end position="257"/>
    </location>
</feature>
<evidence type="ECO:0000256" key="2">
    <source>
        <dbReference type="ARBA" id="ARBA00022741"/>
    </source>
</evidence>
<keyword evidence="3 6" id="KW-0067">ATP-binding</keyword>
<dbReference type="NCBIfam" id="NF010068">
    <property type="entry name" value="PRK13548.1"/>
    <property type="match status" value="1"/>
</dbReference>
<name>A0ABY2S6U8_9PSEU</name>
<dbReference type="SMART" id="SM00382">
    <property type="entry name" value="AAA"/>
    <property type="match status" value="1"/>
</dbReference>
<keyword evidence="4" id="KW-1278">Translocase</keyword>
<gene>
    <name evidence="6" type="ORF">FCN18_12590</name>
</gene>
<evidence type="ECO:0000313" key="6">
    <source>
        <dbReference type="EMBL" id="TKG71599.1"/>
    </source>
</evidence>
<keyword evidence="1" id="KW-0813">Transport</keyword>
<dbReference type="Proteomes" id="UP000309992">
    <property type="component" value="Unassembled WGS sequence"/>
</dbReference>
<dbReference type="Gene3D" id="3.40.50.300">
    <property type="entry name" value="P-loop containing nucleotide triphosphate hydrolases"/>
    <property type="match status" value="1"/>
</dbReference>
<keyword evidence="7" id="KW-1185">Reference proteome</keyword>
<dbReference type="PROSITE" id="PS50893">
    <property type="entry name" value="ABC_TRANSPORTER_2"/>
    <property type="match status" value="1"/>
</dbReference>
<dbReference type="CDD" id="cd03214">
    <property type="entry name" value="ABC_Iron-Siderophores_B12_Hemin"/>
    <property type="match status" value="1"/>
</dbReference>
<dbReference type="InterPro" id="IPR003593">
    <property type="entry name" value="AAA+_ATPase"/>
</dbReference>
<dbReference type="InterPro" id="IPR027417">
    <property type="entry name" value="P-loop_NTPase"/>
</dbReference>
<keyword evidence="2" id="KW-0547">Nucleotide-binding</keyword>
<reference evidence="6 7" key="1">
    <citation type="journal article" date="2015" name="Antonie Van Leeuwenhoek">
        <title>Prauserella endophytica sp. nov., an endophytic actinobacterium isolated from Tamarix taklamakanensis.</title>
        <authorList>
            <person name="Liu J.M."/>
            <person name="Habden X."/>
            <person name="Guo L."/>
            <person name="Tuo L."/>
            <person name="Jiang Z.K."/>
            <person name="Liu S.W."/>
            <person name="Liu X.F."/>
            <person name="Chen L."/>
            <person name="Li R.F."/>
            <person name="Zhang Y.Q."/>
            <person name="Sun C.H."/>
        </authorList>
    </citation>
    <scope>NUCLEOTIDE SEQUENCE [LARGE SCALE GENOMIC DNA]</scope>
    <source>
        <strain evidence="6 7">CGMCC 4.7182</strain>
    </source>
</reference>
<dbReference type="EMBL" id="SWMS01000005">
    <property type="protein sequence ID" value="TKG71599.1"/>
    <property type="molecule type" value="Genomic_DNA"/>
</dbReference>
<dbReference type="InterPro" id="IPR003439">
    <property type="entry name" value="ABC_transporter-like_ATP-bd"/>
</dbReference>
<organism evidence="6 7">
    <name type="scientific">Prauserella endophytica</name>
    <dbReference type="NCBI Taxonomy" id="1592324"/>
    <lineage>
        <taxon>Bacteria</taxon>
        <taxon>Bacillati</taxon>
        <taxon>Actinomycetota</taxon>
        <taxon>Actinomycetes</taxon>
        <taxon>Pseudonocardiales</taxon>
        <taxon>Pseudonocardiaceae</taxon>
        <taxon>Prauserella</taxon>
        <taxon>Prauserella coralliicola group</taxon>
    </lineage>
</organism>
<proteinExistence type="predicted"/>
<accession>A0ABY2S6U8</accession>
<comment type="caution">
    <text evidence="6">The sequence shown here is derived from an EMBL/GenBank/DDBJ whole genome shotgun (WGS) entry which is preliminary data.</text>
</comment>
<protein>
    <submittedName>
        <fullName evidence="6">Heme ABC transporter ATP-binding protein</fullName>
    </submittedName>
</protein>
<evidence type="ECO:0000256" key="3">
    <source>
        <dbReference type="ARBA" id="ARBA00022840"/>
    </source>
</evidence>
<dbReference type="PANTHER" id="PTHR42794">
    <property type="entry name" value="HEMIN IMPORT ATP-BINDING PROTEIN HMUV"/>
    <property type="match status" value="1"/>
</dbReference>
<evidence type="ECO:0000259" key="5">
    <source>
        <dbReference type="PROSITE" id="PS50893"/>
    </source>
</evidence>
<dbReference type="GO" id="GO:0005524">
    <property type="term" value="F:ATP binding"/>
    <property type="evidence" value="ECO:0007669"/>
    <property type="project" value="UniProtKB-KW"/>
</dbReference>
<sequence length="275" mass="28536">MDVRLLSRAPARLPEPPAEGDVLAEADAVVVTIGGKRLLDGVSLRVHAGEVLALVGPNGAGKSTLLSVLAGDLAPSAGTVSIHGRPAPSWSTVDLARRRAVLPQHNPVSFPFDVLAVVEMGRAPWEGTPAEDDDERAVAAALADTELTAFATRTYPTLSGGEQARTALARVLAQSASLLLLDEPTAALDLRHQEQVLALARARASEGAGVLVVLHDLGLAAAHADRIAVLAAGGLAEAGPPEDVCRAELLSGVYQHPVEVISHPRTGKPIVLPYR</sequence>
<evidence type="ECO:0000256" key="1">
    <source>
        <dbReference type="ARBA" id="ARBA00022448"/>
    </source>
</evidence>
<evidence type="ECO:0000313" key="7">
    <source>
        <dbReference type="Proteomes" id="UP000309992"/>
    </source>
</evidence>
<evidence type="ECO:0000256" key="4">
    <source>
        <dbReference type="ARBA" id="ARBA00022967"/>
    </source>
</evidence>
<dbReference type="Pfam" id="PF00005">
    <property type="entry name" value="ABC_tran"/>
    <property type="match status" value="1"/>
</dbReference>
<dbReference type="PANTHER" id="PTHR42794:SF1">
    <property type="entry name" value="HEMIN IMPORT ATP-BINDING PROTEIN HMUV"/>
    <property type="match status" value="1"/>
</dbReference>
<dbReference type="SUPFAM" id="SSF52540">
    <property type="entry name" value="P-loop containing nucleoside triphosphate hydrolases"/>
    <property type="match status" value="1"/>
</dbReference>